<keyword evidence="3" id="KW-1185">Reference proteome</keyword>
<dbReference type="Gene3D" id="3.90.25.10">
    <property type="entry name" value="UDP-galactose 4-epimerase, domain 1"/>
    <property type="match status" value="1"/>
</dbReference>
<evidence type="ECO:0000313" key="2">
    <source>
        <dbReference type="EMBL" id="MFI6499590.1"/>
    </source>
</evidence>
<dbReference type="RefSeq" id="WP_397083002.1">
    <property type="nucleotide sequence ID" value="NZ_JBITGY010000005.1"/>
</dbReference>
<sequence length="276" mass="28845">MNTESPIVVVGGTGTTGRRVVSLLTGRGIPVRAASRSGQTRFVWDEPATWEPALKGARALYVVPLDGALLTQPLVDLAVRLGVPKIVLLSGRGVDVPGYGDAGSPVGATHTQGEAAVRASGVAWTIVRPGWFAQNFTEGFFREAVAAGEIRLPAGDGAVSFVDAADIAEVVVAALTEDGHAGQVYELSGPRALTFAEVATALSAAAGRDIRYVPVDEDAYVAEKTAEGWPVEDARALAAAVTPARKGMDAHISDGVWRALGRPPRDFSEFISNARF</sequence>
<dbReference type="PANTHER" id="PTHR43162:SF1">
    <property type="entry name" value="PRESTALK A DIFFERENTIATION PROTEIN A"/>
    <property type="match status" value="1"/>
</dbReference>
<dbReference type="InterPro" id="IPR036291">
    <property type="entry name" value="NAD(P)-bd_dom_sf"/>
</dbReference>
<proteinExistence type="predicted"/>
<protein>
    <submittedName>
        <fullName evidence="2">NAD(P)H-binding protein</fullName>
    </submittedName>
</protein>
<feature type="domain" description="NAD(P)-binding" evidence="1">
    <location>
        <begin position="11"/>
        <end position="177"/>
    </location>
</feature>
<accession>A0ABW7YUJ2</accession>
<dbReference type="PANTHER" id="PTHR43162">
    <property type="match status" value="1"/>
</dbReference>
<dbReference type="SUPFAM" id="SSF51735">
    <property type="entry name" value="NAD(P)-binding Rossmann-fold domains"/>
    <property type="match status" value="1"/>
</dbReference>
<dbReference type="InterPro" id="IPR051604">
    <property type="entry name" value="Ergot_Alk_Oxidoreductase"/>
</dbReference>
<dbReference type="InterPro" id="IPR016040">
    <property type="entry name" value="NAD(P)-bd_dom"/>
</dbReference>
<gene>
    <name evidence="2" type="ORF">ACIBG2_19540</name>
</gene>
<evidence type="ECO:0000313" key="3">
    <source>
        <dbReference type="Proteomes" id="UP001612741"/>
    </source>
</evidence>
<name>A0ABW7YUJ2_9ACTN</name>
<reference evidence="2 3" key="1">
    <citation type="submission" date="2024-10" db="EMBL/GenBank/DDBJ databases">
        <title>The Natural Products Discovery Center: Release of the First 8490 Sequenced Strains for Exploring Actinobacteria Biosynthetic Diversity.</title>
        <authorList>
            <person name="Kalkreuter E."/>
            <person name="Kautsar S.A."/>
            <person name="Yang D."/>
            <person name="Bader C.D."/>
            <person name="Teijaro C.N."/>
            <person name="Fluegel L."/>
            <person name="Davis C.M."/>
            <person name="Simpson J.R."/>
            <person name="Lauterbach L."/>
            <person name="Steele A.D."/>
            <person name="Gui C."/>
            <person name="Meng S."/>
            <person name="Li G."/>
            <person name="Viehrig K."/>
            <person name="Ye F."/>
            <person name="Su P."/>
            <person name="Kiefer A.F."/>
            <person name="Nichols A."/>
            <person name="Cepeda A.J."/>
            <person name="Yan W."/>
            <person name="Fan B."/>
            <person name="Jiang Y."/>
            <person name="Adhikari A."/>
            <person name="Zheng C.-J."/>
            <person name="Schuster L."/>
            <person name="Cowan T.M."/>
            <person name="Smanski M.J."/>
            <person name="Chevrette M.G."/>
            <person name="De Carvalho L.P.S."/>
            <person name="Shen B."/>
        </authorList>
    </citation>
    <scope>NUCLEOTIDE SEQUENCE [LARGE SCALE GENOMIC DNA]</scope>
    <source>
        <strain evidence="2 3">NPDC050545</strain>
    </source>
</reference>
<dbReference type="Pfam" id="PF13460">
    <property type="entry name" value="NAD_binding_10"/>
    <property type="match status" value="1"/>
</dbReference>
<dbReference type="Proteomes" id="UP001612741">
    <property type="component" value="Unassembled WGS sequence"/>
</dbReference>
<comment type="caution">
    <text evidence="2">The sequence shown here is derived from an EMBL/GenBank/DDBJ whole genome shotgun (WGS) entry which is preliminary data.</text>
</comment>
<dbReference type="Gene3D" id="3.40.50.720">
    <property type="entry name" value="NAD(P)-binding Rossmann-like Domain"/>
    <property type="match status" value="1"/>
</dbReference>
<organism evidence="2 3">
    <name type="scientific">Nonomuraea typhae</name>
    <dbReference type="NCBI Taxonomy" id="2603600"/>
    <lineage>
        <taxon>Bacteria</taxon>
        <taxon>Bacillati</taxon>
        <taxon>Actinomycetota</taxon>
        <taxon>Actinomycetes</taxon>
        <taxon>Streptosporangiales</taxon>
        <taxon>Streptosporangiaceae</taxon>
        <taxon>Nonomuraea</taxon>
    </lineage>
</organism>
<evidence type="ECO:0000259" key="1">
    <source>
        <dbReference type="Pfam" id="PF13460"/>
    </source>
</evidence>
<dbReference type="EMBL" id="JBITGY010000005">
    <property type="protein sequence ID" value="MFI6499590.1"/>
    <property type="molecule type" value="Genomic_DNA"/>
</dbReference>